<evidence type="ECO:0000256" key="3">
    <source>
        <dbReference type="ARBA" id="ARBA00023015"/>
    </source>
</evidence>
<evidence type="ECO:0000313" key="9">
    <source>
        <dbReference type="Proteomes" id="UP000291659"/>
    </source>
</evidence>
<evidence type="ECO:0000256" key="6">
    <source>
        <dbReference type="ARBA" id="ARBA00023163"/>
    </source>
</evidence>
<proteinExistence type="inferred from homology"/>
<evidence type="ECO:0000313" key="8">
    <source>
        <dbReference type="EMBL" id="TAX62859.1"/>
    </source>
</evidence>
<comment type="caution">
    <text evidence="8">The sequence shown here is derived from an EMBL/GenBank/DDBJ whole genome shotgun (WGS) entry which is preliminary data.</text>
</comment>
<dbReference type="PANTHER" id="PTHR30118">
    <property type="entry name" value="HTH-TYPE TRANSCRIPTIONAL REGULATOR LEUO-RELATED"/>
    <property type="match status" value="1"/>
</dbReference>
<keyword evidence="3" id="KW-0805">Transcription regulation</keyword>
<comment type="similarity">
    <text evidence="1">Belongs to the LysR transcriptional regulatory family.</text>
</comment>
<name>A0ABY1WVM7_9HYPH</name>
<feature type="domain" description="HTH lysR-type" evidence="7">
    <location>
        <begin position="8"/>
        <end position="67"/>
    </location>
</feature>
<evidence type="ECO:0000256" key="4">
    <source>
        <dbReference type="ARBA" id="ARBA00023125"/>
    </source>
</evidence>
<dbReference type="InterPro" id="IPR036390">
    <property type="entry name" value="WH_DNA-bd_sf"/>
</dbReference>
<evidence type="ECO:0000256" key="2">
    <source>
        <dbReference type="ARBA" id="ARBA00022458"/>
    </source>
</evidence>
<sequence>MAHRVGDLEINLLLALDALLRDENVTHAAARLNITQSALSGRLNKLRQILNDPLFLPASTGRGVTATPHALVTLPPSFIQF</sequence>
<dbReference type="Gene3D" id="1.10.10.10">
    <property type="entry name" value="Winged helix-like DNA-binding domain superfamily/Winged helix DNA-binding domain"/>
    <property type="match status" value="1"/>
</dbReference>
<dbReference type="PROSITE" id="PS50931">
    <property type="entry name" value="HTH_LYSR"/>
    <property type="match status" value="1"/>
</dbReference>
<dbReference type="EMBL" id="SIOX01000032">
    <property type="protein sequence ID" value="TAX62859.1"/>
    <property type="molecule type" value="Genomic_DNA"/>
</dbReference>
<evidence type="ECO:0000256" key="5">
    <source>
        <dbReference type="ARBA" id="ARBA00023159"/>
    </source>
</evidence>
<dbReference type="InterPro" id="IPR050389">
    <property type="entry name" value="LysR-type_TF"/>
</dbReference>
<dbReference type="PRINTS" id="PR00039">
    <property type="entry name" value="HTHLYSR"/>
</dbReference>
<dbReference type="SUPFAM" id="SSF46785">
    <property type="entry name" value="Winged helix' DNA-binding domain"/>
    <property type="match status" value="1"/>
</dbReference>
<organism evidence="8 9">
    <name type="scientific">Rhizobium ruizarguesonis</name>
    <dbReference type="NCBI Taxonomy" id="2081791"/>
    <lineage>
        <taxon>Bacteria</taxon>
        <taxon>Pseudomonadati</taxon>
        <taxon>Pseudomonadota</taxon>
        <taxon>Alphaproteobacteria</taxon>
        <taxon>Hyphomicrobiales</taxon>
        <taxon>Rhizobiaceae</taxon>
        <taxon>Rhizobium/Agrobacterium group</taxon>
        <taxon>Rhizobium</taxon>
    </lineage>
</organism>
<dbReference type="InterPro" id="IPR000847">
    <property type="entry name" value="LysR_HTH_N"/>
</dbReference>
<accession>A0ABY1WVM7</accession>
<dbReference type="PANTHER" id="PTHR30118:SF15">
    <property type="entry name" value="TRANSCRIPTIONAL REGULATORY PROTEIN"/>
    <property type="match status" value="1"/>
</dbReference>
<keyword evidence="5" id="KW-0010">Activator</keyword>
<reference evidence="8 9" key="1">
    <citation type="submission" date="2019-02" db="EMBL/GenBank/DDBJ databases">
        <title>The genomic architecture of introgression among sibling species of bacteria.</title>
        <authorList>
            <person name="Cavassim M.I.A."/>
            <person name="Moeskjaer S."/>
            <person name="Moslemi C."/>
            <person name="Fields B."/>
            <person name="Bachmann A."/>
            <person name="Vilhjalmsson B."/>
            <person name="Schierup M.H."/>
            <person name="Young J.P.W."/>
            <person name="Andersen S.U."/>
        </authorList>
    </citation>
    <scope>NUCLEOTIDE SEQUENCE [LARGE SCALE GENOMIC DNA]</scope>
    <source>
        <strain evidence="8 9">SM141A</strain>
    </source>
</reference>
<protein>
    <submittedName>
        <fullName evidence="8">LysR family transcriptional regulator</fullName>
    </submittedName>
</protein>
<dbReference type="Proteomes" id="UP000291659">
    <property type="component" value="Unassembled WGS sequence"/>
</dbReference>
<keyword evidence="2" id="KW-0536">Nodulation</keyword>
<keyword evidence="9" id="KW-1185">Reference proteome</keyword>
<evidence type="ECO:0000256" key="1">
    <source>
        <dbReference type="ARBA" id="ARBA00009437"/>
    </source>
</evidence>
<keyword evidence="6" id="KW-0804">Transcription</keyword>
<dbReference type="Pfam" id="PF00126">
    <property type="entry name" value="HTH_1"/>
    <property type="match status" value="1"/>
</dbReference>
<keyword evidence="4" id="KW-0238">DNA-binding</keyword>
<dbReference type="InterPro" id="IPR036388">
    <property type="entry name" value="WH-like_DNA-bd_sf"/>
</dbReference>
<evidence type="ECO:0000259" key="7">
    <source>
        <dbReference type="PROSITE" id="PS50931"/>
    </source>
</evidence>
<gene>
    <name evidence="8" type="ORF">ELH98_39955</name>
</gene>